<dbReference type="InterPro" id="IPR000073">
    <property type="entry name" value="AB_hydrolase_1"/>
</dbReference>
<comment type="caution">
    <text evidence="3">The sequence shown here is derived from an EMBL/GenBank/DDBJ whole genome shotgun (WGS) entry which is preliminary data.</text>
</comment>
<reference evidence="4" key="1">
    <citation type="journal article" date="2019" name="Int. J. Syst. Evol. Microbiol.">
        <title>The Global Catalogue of Microorganisms (GCM) 10K type strain sequencing project: providing services to taxonomists for standard genome sequencing and annotation.</title>
        <authorList>
            <consortium name="The Broad Institute Genomics Platform"/>
            <consortium name="The Broad Institute Genome Sequencing Center for Infectious Disease"/>
            <person name="Wu L."/>
            <person name="Ma J."/>
        </authorList>
    </citation>
    <scope>NUCLEOTIDE SEQUENCE [LARGE SCALE GENOMIC DNA]</scope>
    <source>
        <strain evidence="4">CCUG 56029</strain>
    </source>
</reference>
<gene>
    <name evidence="3" type="ORF">ACFOZ9_03435</name>
</gene>
<dbReference type="EMBL" id="JBHSEH010000004">
    <property type="protein sequence ID" value="MFC4425251.1"/>
    <property type="molecule type" value="Genomic_DNA"/>
</dbReference>
<dbReference type="Proteomes" id="UP001595998">
    <property type="component" value="Unassembled WGS sequence"/>
</dbReference>
<dbReference type="Pfam" id="PF12146">
    <property type="entry name" value="Hydrolase_4"/>
    <property type="match status" value="1"/>
</dbReference>
<name>A0ABV8XI66_9DEIO</name>
<dbReference type="PANTHER" id="PTHR43265:SF1">
    <property type="entry name" value="ESTERASE ESTD"/>
    <property type="match status" value="1"/>
</dbReference>
<proteinExistence type="predicted"/>
<dbReference type="Gene3D" id="3.40.50.1820">
    <property type="entry name" value="alpha/beta hydrolase"/>
    <property type="match status" value="1"/>
</dbReference>
<evidence type="ECO:0000313" key="4">
    <source>
        <dbReference type="Proteomes" id="UP001595998"/>
    </source>
</evidence>
<evidence type="ECO:0000259" key="2">
    <source>
        <dbReference type="Pfam" id="PF12146"/>
    </source>
</evidence>
<dbReference type="RefSeq" id="WP_380036431.1">
    <property type="nucleotide sequence ID" value="NZ_JBHSEH010000004.1"/>
</dbReference>
<dbReference type="InterPro" id="IPR053145">
    <property type="entry name" value="AB_hydrolase_Est10"/>
</dbReference>
<sequence>MLTRLLLSLTAALLLTSARAESRDVTLEVPGARLSATLQTPDGPGHPRPPVALILAGSGPTNRDGDSAAGAAGTYRKLAANLAARGIATLRPDKRGIGASTAADPREEALTVDDLVSDARAWLAWLSAQPDLGPVVVIGHSEGGTVALAALQDQAGAAPSPAKALILLAVPGEDIGTTIRRQITQNPANPPELVQETNRILEALSRGERVTEVLPLLAPVFRPSVQPYLISSLKYDPVRLISAVNLPTLILQGDRDLQVRVEDARLLADAQPAAHLHLARGVNHVLVPAPLNPAANFATYADAELPLERGLVTAIVDFMQQTLR</sequence>
<feature type="signal peptide" evidence="1">
    <location>
        <begin position="1"/>
        <end position="20"/>
    </location>
</feature>
<dbReference type="PRINTS" id="PR00111">
    <property type="entry name" value="ABHYDROLASE"/>
</dbReference>
<dbReference type="InterPro" id="IPR029058">
    <property type="entry name" value="AB_hydrolase_fold"/>
</dbReference>
<keyword evidence="3" id="KW-0378">Hydrolase</keyword>
<organism evidence="3 4">
    <name type="scientific">Deinococcus navajonensis</name>
    <dbReference type="NCBI Taxonomy" id="309884"/>
    <lineage>
        <taxon>Bacteria</taxon>
        <taxon>Thermotogati</taxon>
        <taxon>Deinococcota</taxon>
        <taxon>Deinococci</taxon>
        <taxon>Deinococcales</taxon>
        <taxon>Deinococcaceae</taxon>
        <taxon>Deinococcus</taxon>
    </lineage>
</organism>
<feature type="domain" description="Serine aminopeptidase S33" evidence="2">
    <location>
        <begin position="72"/>
        <end position="169"/>
    </location>
</feature>
<dbReference type="SUPFAM" id="SSF53474">
    <property type="entry name" value="alpha/beta-Hydrolases"/>
    <property type="match status" value="1"/>
</dbReference>
<protein>
    <submittedName>
        <fullName evidence="3">Alpha/beta hydrolase</fullName>
    </submittedName>
</protein>
<keyword evidence="4" id="KW-1185">Reference proteome</keyword>
<keyword evidence="1" id="KW-0732">Signal</keyword>
<feature type="chain" id="PRO_5045062526" evidence="1">
    <location>
        <begin position="21"/>
        <end position="324"/>
    </location>
</feature>
<evidence type="ECO:0000313" key="3">
    <source>
        <dbReference type="EMBL" id="MFC4425251.1"/>
    </source>
</evidence>
<evidence type="ECO:0000256" key="1">
    <source>
        <dbReference type="SAM" id="SignalP"/>
    </source>
</evidence>
<dbReference type="PANTHER" id="PTHR43265">
    <property type="entry name" value="ESTERASE ESTD"/>
    <property type="match status" value="1"/>
</dbReference>
<accession>A0ABV8XI66</accession>
<dbReference type="GO" id="GO:0016787">
    <property type="term" value="F:hydrolase activity"/>
    <property type="evidence" value="ECO:0007669"/>
    <property type="project" value="UniProtKB-KW"/>
</dbReference>
<dbReference type="InterPro" id="IPR022742">
    <property type="entry name" value="Hydrolase_4"/>
</dbReference>